<keyword evidence="10" id="KW-0902">Two-component regulatory system</keyword>
<feature type="modified residue" description="4-aspartylphosphate" evidence="13">
    <location>
        <position position="1307"/>
    </location>
</feature>
<dbReference type="PROSITE" id="PS50109">
    <property type="entry name" value="HIS_KIN"/>
    <property type="match status" value="1"/>
</dbReference>
<evidence type="ECO:0000256" key="12">
    <source>
        <dbReference type="PROSITE-ProRule" id="PRU00110"/>
    </source>
</evidence>
<evidence type="ECO:0000256" key="6">
    <source>
        <dbReference type="ARBA" id="ARBA00022692"/>
    </source>
</evidence>
<dbReference type="Gene3D" id="3.30.450.20">
    <property type="entry name" value="PAS domain"/>
    <property type="match status" value="2"/>
</dbReference>
<dbReference type="SUPFAM" id="SSF55785">
    <property type="entry name" value="PYP-like sensor domain (PAS domain)"/>
    <property type="match status" value="2"/>
</dbReference>
<dbReference type="PRINTS" id="PR00344">
    <property type="entry name" value="BCTRLSENSOR"/>
</dbReference>
<dbReference type="InterPro" id="IPR005467">
    <property type="entry name" value="His_kinase_dom"/>
</dbReference>
<dbReference type="Gene3D" id="3.30.450.350">
    <property type="entry name" value="CHASE domain"/>
    <property type="match status" value="1"/>
</dbReference>
<evidence type="ECO:0000256" key="2">
    <source>
        <dbReference type="ARBA" id="ARBA00004651"/>
    </source>
</evidence>
<dbReference type="EMBL" id="CP045503">
    <property type="protein sequence ID" value="QPG57991.1"/>
    <property type="molecule type" value="Genomic_DNA"/>
</dbReference>
<dbReference type="SUPFAM" id="SSF47384">
    <property type="entry name" value="Homodimeric domain of signal transducing histidine kinase"/>
    <property type="match status" value="1"/>
</dbReference>
<evidence type="ECO:0000256" key="13">
    <source>
        <dbReference type="PROSITE-ProRule" id="PRU00169"/>
    </source>
</evidence>
<keyword evidence="11 15" id="KW-0472">Membrane</keyword>
<keyword evidence="7" id="KW-0547">Nucleotide-binding</keyword>
<feature type="coiled-coil region" evidence="14">
    <location>
        <begin position="852"/>
        <end position="879"/>
    </location>
</feature>
<dbReference type="CDD" id="cd00130">
    <property type="entry name" value="PAS"/>
    <property type="match status" value="1"/>
</dbReference>
<sequence length="1607" mass="179206">MDKINSKIVVLIKLLSMFVTVISGIIIMGWLARIDGLLRLAPSMTPMQFNTALCFLLSASGLLLIAYERGAYLSRLAIALGLIASVSLLQYVVDINLGVDELFVAYFINTEQVSHPGRMAPNTALNFIFSSLFLLLYKQVGVRFVEINRALACLVIGLSAIAIFGYIFGVPSVYGWKNVTAMALSTSINFLLIGTGMLLCLSSKRYNSTAYTLPLLILIIAVSAISWQTVLVSYKPTGFDSITPNIILYCCAGCCLVLIYFSYFKRSPSPSHFGQYVALVILCLGTISSLSLYSYLSNHQTVRLKESLHSNASSHVTSLQATIDILTVMLDNARVISYYNEVENEAIFNTMSGLFLKKYPSVTRIMYVPIISDQHQFEQQIKRRYDFEVGMSEVSDGRKIKAGIRALYTPILYQYPISHIDNDIGLDLYAQRQYREVFDGAFAANTLSHRIFDGQAVTSHAMIIAPLRHNIYQKSYQIDALTDIRGFIVLEYNLSQLIDNLIQQSLVARGLHMLIESEKGTTFAFFHQSRRSIDSNINPSLLSQTEKVVFPLNIADEQLSVSVWPSDSFIKQYDSVTPEVLSFLLLISSIIISFYQYRTTKREQKIEQMKAYLASVVDALPNPMLIVDKNMLFVGCNQQFASMFDIEKHQIKSKEFLAKIAAFPDYHRMRIEDEDCFNTGESKQSEVSILLASGEERIYSYLRNVVEIDNEKRLIGTLYDLTAEKAITEALNLALTNANEMFISAPDAMVIVSDDGVIVQINSAAESLFGYYPDELVGKKIEVLLPENIREAHVGLRRSFIDEKNSRPMGKGLLLMAVDHQGENIHVEVSLSPIKTSEGLHVVASVRDVSERSAFEKAIQDAKEEAEDANRTKSAFLANMSHEIRTPMNAIIGFTHLLLESALNIEQDKYAHKIKASANSLLGIINDILDVSKIEAGKLELEHIQFNLYIDVLENMSNIISLKADEKNLQLLFDFDTNLPANLIGDPLRLGQILLNLLNNAVKFTHHGAVTLSIKVVSQTAQNARLSFEVQDSGIGMSVAEIDKLFVPFTQADSSTTRTYGGTGLGLSICHKLVTLMGGTIGVNAKVSQGSNFWFQVDFNIAANNQGQQEHDLQVMPLNILIVDDDPASLMVIKSYIESFGFHAEIEHCARQALQRLKDHHFDLIICDWKMPEMDGIEFVRELQNQLELHAPTVIMVSAFERDRITTLSHDLTLSAIMTKPIAPSTLLGVITDVLGGHSAINATEIAIGQKYDFSGVRILLVEDNVINQELAEELLRQVQVNVTIANNGQEAIYLLAQNTFDLVLMDIQMPVLDGISATKQIRQDPHYEHLPIIAMTANALMGDRNASMSAGMNDHINKPIDVKALYKMISKWTGKSATANTSKAKQPKVVSRSNTELMKSLNMFGLQTESALARLNSDEVFYLSLLNKLQQRISEQLPSLKAIHKRRHLENMAAEVHTLKGLLATVGANELSGQCAVFEMKFNIQQYPVKELNEFFIQLEAFATSINDLMLISQADLSRKLSTSPIQALSSQQIIAAIVELERLLLSNDSDAMELVEKLIIADLKPKDKLEALLAHCERYDFEAAYELLLHSKAELMGEKNESSTE</sequence>
<dbReference type="PROSITE" id="PS50113">
    <property type="entry name" value="PAC"/>
    <property type="match status" value="1"/>
</dbReference>
<dbReference type="InterPro" id="IPR011006">
    <property type="entry name" value="CheY-like_superfamily"/>
</dbReference>
<feature type="domain" description="Response regulatory" evidence="17">
    <location>
        <begin position="1258"/>
        <end position="1374"/>
    </location>
</feature>
<feature type="domain" description="CHASE" evidence="20">
    <location>
        <begin position="408"/>
        <end position="441"/>
    </location>
</feature>
<dbReference type="InterPro" id="IPR001789">
    <property type="entry name" value="Sig_transdc_resp-reg_receiver"/>
</dbReference>
<dbReference type="InterPro" id="IPR006189">
    <property type="entry name" value="CHASE_dom"/>
</dbReference>
<evidence type="ECO:0000256" key="11">
    <source>
        <dbReference type="ARBA" id="ARBA00023136"/>
    </source>
</evidence>
<feature type="transmembrane region" description="Helical" evidence="15">
    <location>
        <begin position="119"/>
        <end position="137"/>
    </location>
</feature>
<dbReference type="Gene3D" id="3.40.50.2300">
    <property type="match status" value="2"/>
</dbReference>
<name>A0ABX6V5U2_9GAMM</name>
<dbReference type="CDD" id="cd16922">
    <property type="entry name" value="HATPase_EvgS-ArcB-TorS-like"/>
    <property type="match status" value="1"/>
</dbReference>
<evidence type="ECO:0000256" key="10">
    <source>
        <dbReference type="ARBA" id="ARBA00023012"/>
    </source>
</evidence>
<feature type="transmembrane region" description="Helical" evidence="15">
    <location>
        <begin position="72"/>
        <end position="93"/>
    </location>
</feature>
<evidence type="ECO:0000256" key="8">
    <source>
        <dbReference type="ARBA" id="ARBA00022840"/>
    </source>
</evidence>
<feature type="transmembrane region" description="Helical" evidence="15">
    <location>
        <begin position="246"/>
        <end position="264"/>
    </location>
</feature>
<dbReference type="Pfam" id="PF02518">
    <property type="entry name" value="HATPase_c"/>
    <property type="match status" value="1"/>
</dbReference>
<dbReference type="InterPro" id="IPR000014">
    <property type="entry name" value="PAS"/>
</dbReference>
<evidence type="ECO:0000259" key="19">
    <source>
        <dbReference type="PROSITE" id="PS50113"/>
    </source>
</evidence>
<feature type="domain" description="Histidine kinase" evidence="16">
    <location>
        <begin position="879"/>
        <end position="1101"/>
    </location>
</feature>
<proteinExistence type="predicted"/>
<dbReference type="Pfam" id="PF03924">
    <property type="entry name" value="CHASE"/>
    <property type="match status" value="1"/>
</dbReference>
<dbReference type="SMART" id="SM00388">
    <property type="entry name" value="HisKA"/>
    <property type="match status" value="1"/>
</dbReference>
<evidence type="ECO:0000256" key="1">
    <source>
        <dbReference type="ARBA" id="ARBA00000085"/>
    </source>
</evidence>
<comment type="subcellular location">
    <subcellularLocation>
        <location evidence="2">Cell membrane</location>
        <topology evidence="2">Multi-pass membrane protein</topology>
    </subcellularLocation>
</comment>
<accession>A0ABX6V5U2</accession>
<dbReference type="PROSITE" id="PS50110">
    <property type="entry name" value="RESPONSE_REGULATORY"/>
    <property type="match status" value="2"/>
</dbReference>
<comment type="catalytic activity">
    <reaction evidence="1">
        <text>ATP + protein L-histidine = ADP + protein N-phospho-L-histidine.</text>
        <dbReference type="EC" id="2.7.13.3"/>
    </reaction>
</comment>
<feature type="transmembrane region" description="Helical" evidence="15">
    <location>
        <begin position="181"/>
        <end position="201"/>
    </location>
</feature>
<feature type="domain" description="PAC" evidence="19">
    <location>
        <begin position="811"/>
        <end position="861"/>
    </location>
</feature>
<dbReference type="Gene3D" id="1.10.287.130">
    <property type="match status" value="1"/>
</dbReference>
<dbReference type="InterPro" id="IPR003661">
    <property type="entry name" value="HisK_dim/P_dom"/>
</dbReference>
<dbReference type="SMART" id="SM00091">
    <property type="entry name" value="PAS"/>
    <property type="match status" value="2"/>
</dbReference>
<dbReference type="SUPFAM" id="SSF47226">
    <property type="entry name" value="Histidine-containing phosphotransfer domain, HPT domain"/>
    <property type="match status" value="1"/>
</dbReference>
<feature type="transmembrane region" description="Helical" evidence="15">
    <location>
        <begin position="149"/>
        <end position="169"/>
    </location>
</feature>
<evidence type="ECO:0000256" key="15">
    <source>
        <dbReference type="SAM" id="Phobius"/>
    </source>
</evidence>
<evidence type="ECO:0000259" key="18">
    <source>
        <dbReference type="PROSITE" id="PS50112"/>
    </source>
</evidence>
<keyword evidence="14" id="KW-0175">Coiled coil</keyword>
<dbReference type="InterPro" id="IPR000700">
    <property type="entry name" value="PAS-assoc_C"/>
</dbReference>
<keyword evidence="5 13" id="KW-0597">Phosphoprotein</keyword>
<feature type="modified residue" description="Phosphohistidine" evidence="12">
    <location>
        <position position="1458"/>
    </location>
</feature>
<evidence type="ECO:0000256" key="7">
    <source>
        <dbReference type="ARBA" id="ARBA00022741"/>
    </source>
</evidence>
<feature type="transmembrane region" description="Helical" evidence="15">
    <location>
        <begin position="12"/>
        <end position="32"/>
    </location>
</feature>
<dbReference type="Pfam" id="PF13188">
    <property type="entry name" value="PAS_8"/>
    <property type="match status" value="1"/>
</dbReference>
<dbReference type="InterPro" id="IPR008207">
    <property type="entry name" value="Sig_transdc_His_kin_Hpt_dom"/>
</dbReference>
<evidence type="ECO:0000259" key="21">
    <source>
        <dbReference type="PROSITE" id="PS50894"/>
    </source>
</evidence>
<dbReference type="Gene3D" id="1.20.120.160">
    <property type="entry name" value="HPT domain"/>
    <property type="match status" value="1"/>
</dbReference>
<organism evidence="22 23">
    <name type="scientific">Shewanella eurypsychrophilus</name>
    <dbReference type="NCBI Taxonomy" id="2593656"/>
    <lineage>
        <taxon>Bacteria</taxon>
        <taxon>Pseudomonadati</taxon>
        <taxon>Pseudomonadota</taxon>
        <taxon>Gammaproteobacteria</taxon>
        <taxon>Alteromonadales</taxon>
        <taxon>Shewanellaceae</taxon>
        <taxon>Shewanella</taxon>
    </lineage>
</organism>
<keyword evidence="4" id="KW-1003">Cell membrane</keyword>
<dbReference type="SMART" id="SM00387">
    <property type="entry name" value="HATPase_c"/>
    <property type="match status" value="1"/>
</dbReference>
<dbReference type="CDD" id="cd17546">
    <property type="entry name" value="REC_hyHK_CKI1_RcsC-like"/>
    <property type="match status" value="2"/>
</dbReference>
<keyword evidence="23" id="KW-1185">Reference proteome</keyword>
<dbReference type="InterPro" id="IPR013767">
    <property type="entry name" value="PAS_fold"/>
</dbReference>
<gene>
    <name evidence="22" type="ORF">FM038_011405</name>
</gene>
<dbReference type="SUPFAM" id="SSF52172">
    <property type="entry name" value="CheY-like"/>
    <property type="match status" value="2"/>
</dbReference>
<evidence type="ECO:0000313" key="23">
    <source>
        <dbReference type="Proteomes" id="UP000316416"/>
    </source>
</evidence>
<evidence type="ECO:0000259" key="16">
    <source>
        <dbReference type="PROSITE" id="PS50109"/>
    </source>
</evidence>
<feature type="domain" description="HPt" evidence="21">
    <location>
        <begin position="1419"/>
        <end position="1525"/>
    </location>
</feature>
<feature type="modified residue" description="4-aspartylphosphate" evidence="13">
    <location>
        <position position="1168"/>
    </location>
</feature>
<dbReference type="InterPro" id="IPR004358">
    <property type="entry name" value="Sig_transdc_His_kin-like_C"/>
</dbReference>
<dbReference type="SMART" id="SM00448">
    <property type="entry name" value="REC"/>
    <property type="match status" value="2"/>
</dbReference>
<dbReference type="Pfam" id="PF00512">
    <property type="entry name" value="HisKA"/>
    <property type="match status" value="1"/>
</dbReference>
<feature type="transmembrane region" description="Helical" evidence="15">
    <location>
        <begin position="276"/>
        <end position="296"/>
    </location>
</feature>
<dbReference type="PANTHER" id="PTHR45339:SF1">
    <property type="entry name" value="HYBRID SIGNAL TRANSDUCTION HISTIDINE KINASE J"/>
    <property type="match status" value="1"/>
</dbReference>
<dbReference type="Pfam" id="PF00072">
    <property type="entry name" value="Response_reg"/>
    <property type="match status" value="2"/>
</dbReference>
<dbReference type="CDD" id="cd00082">
    <property type="entry name" value="HisKA"/>
    <property type="match status" value="1"/>
</dbReference>
<evidence type="ECO:0000256" key="14">
    <source>
        <dbReference type="SAM" id="Coils"/>
    </source>
</evidence>
<evidence type="ECO:0000313" key="22">
    <source>
        <dbReference type="EMBL" id="QPG57991.1"/>
    </source>
</evidence>
<dbReference type="InterPro" id="IPR003594">
    <property type="entry name" value="HATPase_dom"/>
</dbReference>
<feature type="domain" description="Response regulatory" evidence="17">
    <location>
        <begin position="1119"/>
        <end position="1235"/>
    </location>
</feature>
<dbReference type="Pfam" id="PF00989">
    <property type="entry name" value="PAS"/>
    <property type="match status" value="1"/>
</dbReference>
<keyword evidence="8" id="KW-0067">ATP-binding</keyword>
<feature type="domain" description="PAS" evidence="18">
    <location>
        <begin position="723"/>
        <end position="803"/>
    </location>
</feature>
<dbReference type="InterPro" id="IPR042240">
    <property type="entry name" value="CHASE_sf"/>
</dbReference>
<dbReference type="PROSITE" id="PS50839">
    <property type="entry name" value="CHASE"/>
    <property type="match status" value="1"/>
</dbReference>
<evidence type="ECO:0000256" key="3">
    <source>
        <dbReference type="ARBA" id="ARBA00012438"/>
    </source>
</evidence>
<reference evidence="22" key="1">
    <citation type="submission" date="2021-07" db="EMBL/GenBank/DDBJ databases">
        <title>Shewanella sp. YLB-07 whole genome sequence.</title>
        <authorList>
            <person name="Yu L."/>
        </authorList>
    </citation>
    <scope>NUCLEOTIDE SEQUENCE</scope>
    <source>
        <strain evidence="22">YLB-08</strain>
    </source>
</reference>
<dbReference type="InterPro" id="IPR036641">
    <property type="entry name" value="HPT_dom_sf"/>
</dbReference>
<evidence type="ECO:0000259" key="17">
    <source>
        <dbReference type="PROSITE" id="PS50110"/>
    </source>
</evidence>
<evidence type="ECO:0000259" key="20">
    <source>
        <dbReference type="PROSITE" id="PS50839"/>
    </source>
</evidence>
<dbReference type="Gene3D" id="3.30.565.10">
    <property type="entry name" value="Histidine kinase-like ATPase, C-terminal domain"/>
    <property type="match status" value="1"/>
</dbReference>
<dbReference type="InterPro" id="IPR035965">
    <property type="entry name" value="PAS-like_dom_sf"/>
</dbReference>
<dbReference type="EC" id="2.7.13.3" evidence="3"/>
<dbReference type="NCBIfam" id="TIGR00229">
    <property type="entry name" value="sensory_box"/>
    <property type="match status" value="1"/>
</dbReference>
<dbReference type="PROSITE" id="PS50112">
    <property type="entry name" value="PAS"/>
    <property type="match status" value="1"/>
</dbReference>
<dbReference type="SUPFAM" id="SSF55874">
    <property type="entry name" value="ATPase domain of HSP90 chaperone/DNA topoisomerase II/histidine kinase"/>
    <property type="match status" value="1"/>
</dbReference>
<evidence type="ECO:0000256" key="5">
    <source>
        <dbReference type="ARBA" id="ARBA00022553"/>
    </source>
</evidence>
<dbReference type="RefSeq" id="WP_195873259.1">
    <property type="nucleotide sequence ID" value="NZ_CP045503.2"/>
</dbReference>
<evidence type="ECO:0000256" key="4">
    <source>
        <dbReference type="ARBA" id="ARBA00022475"/>
    </source>
</evidence>
<dbReference type="PROSITE" id="PS50894">
    <property type="entry name" value="HPT"/>
    <property type="match status" value="1"/>
</dbReference>
<keyword evidence="6 15" id="KW-0812">Transmembrane</keyword>
<evidence type="ECO:0000256" key="9">
    <source>
        <dbReference type="ARBA" id="ARBA00022989"/>
    </source>
</evidence>
<keyword evidence="9 15" id="KW-1133">Transmembrane helix</keyword>
<dbReference type="InterPro" id="IPR036890">
    <property type="entry name" value="HATPase_C_sf"/>
</dbReference>
<dbReference type="InterPro" id="IPR036097">
    <property type="entry name" value="HisK_dim/P_sf"/>
</dbReference>
<feature type="transmembrane region" description="Helical" evidence="15">
    <location>
        <begin position="213"/>
        <end position="234"/>
    </location>
</feature>
<protein>
    <recommendedName>
        <fullName evidence="3">histidine kinase</fullName>
        <ecNumber evidence="3">2.7.13.3</ecNumber>
    </recommendedName>
</protein>
<dbReference type="Pfam" id="PF01627">
    <property type="entry name" value="Hpt"/>
    <property type="match status" value="1"/>
</dbReference>
<dbReference type="Proteomes" id="UP000316416">
    <property type="component" value="Chromosome"/>
</dbReference>
<feature type="transmembrane region" description="Helical" evidence="15">
    <location>
        <begin position="47"/>
        <end position="65"/>
    </location>
</feature>
<dbReference type="PANTHER" id="PTHR45339">
    <property type="entry name" value="HYBRID SIGNAL TRANSDUCTION HISTIDINE KINASE J"/>
    <property type="match status" value="1"/>
</dbReference>